<reference evidence="1" key="1">
    <citation type="submission" date="2021-03" db="EMBL/GenBank/DDBJ databases">
        <title>Antimicrobial resistance genes in bacteria isolated from Japanese honey, and their potential for conferring macrolide and lincosamide resistance in the American foulbrood pathogen Paenibacillus larvae.</title>
        <authorList>
            <person name="Okamoto M."/>
            <person name="Kumagai M."/>
            <person name="Kanamori H."/>
            <person name="Takamatsu D."/>
        </authorList>
    </citation>
    <scope>NUCLEOTIDE SEQUENCE</scope>
    <source>
        <strain evidence="1">J2TS6</strain>
    </source>
</reference>
<evidence type="ECO:0000313" key="1">
    <source>
        <dbReference type="EMBL" id="GIO33136.1"/>
    </source>
</evidence>
<comment type="caution">
    <text evidence="1">The sequence shown here is derived from an EMBL/GenBank/DDBJ whole genome shotgun (WGS) entry which is preliminary data.</text>
</comment>
<protein>
    <submittedName>
        <fullName evidence="1">Uncharacterized protein</fullName>
    </submittedName>
</protein>
<organism evidence="1 2">
    <name type="scientific">Paenibacillus albilobatus</name>
    <dbReference type="NCBI Taxonomy" id="2716884"/>
    <lineage>
        <taxon>Bacteria</taxon>
        <taxon>Bacillati</taxon>
        <taxon>Bacillota</taxon>
        <taxon>Bacilli</taxon>
        <taxon>Bacillales</taxon>
        <taxon>Paenibacillaceae</taxon>
        <taxon>Paenibacillus</taxon>
    </lineage>
</organism>
<dbReference type="EMBL" id="BORQ01000005">
    <property type="protein sequence ID" value="GIO33136.1"/>
    <property type="molecule type" value="Genomic_DNA"/>
</dbReference>
<name>A0A919XJ35_9BACL</name>
<proteinExistence type="predicted"/>
<accession>A0A919XJ35</accession>
<dbReference type="RefSeq" id="WP_160044718.1">
    <property type="nucleotide sequence ID" value="NZ_BORQ01000005.1"/>
</dbReference>
<evidence type="ECO:0000313" key="2">
    <source>
        <dbReference type="Proteomes" id="UP000679779"/>
    </source>
</evidence>
<dbReference type="AlphaFoldDB" id="A0A919XJ35"/>
<sequence length="127" mass="14202">MKIFGRRIYADKTTGVILANTGDLKVLDDFERPSIESDFQAFYNLIGRDPDSVIIIELEPGQYAEEFATCNGFRVNPETQKLEFSYPDPSDPTPEQPVFQKPLSDEVVELRQAVAELTMLMAAAPTA</sequence>
<keyword evidence="2" id="KW-1185">Reference proteome</keyword>
<gene>
    <name evidence="1" type="ORF">J2TS6_42770</name>
</gene>
<dbReference type="Proteomes" id="UP000679779">
    <property type="component" value="Unassembled WGS sequence"/>
</dbReference>